<feature type="compositionally biased region" description="Basic and acidic residues" evidence="1">
    <location>
        <begin position="244"/>
        <end position="253"/>
    </location>
</feature>
<dbReference type="Proteomes" id="UP000597762">
    <property type="component" value="Unassembled WGS sequence"/>
</dbReference>
<dbReference type="Pfam" id="PF14214">
    <property type="entry name" value="Helitron_like_N"/>
    <property type="match status" value="1"/>
</dbReference>
<accession>A0A812CAI5</accession>
<dbReference type="PANTHER" id="PTHR45786">
    <property type="entry name" value="DNA BINDING PROTEIN-LIKE"/>
    <property type="match status" value="1"/>
</dbReference>
<dbReference type="InterPro" id="IPR025476">
    <property type="entry name" value="Helitron_helicase-like"/>
</dbReference>
<dbReference type="AlphaFoldDB" id="A0A812CAI5"/>
<feature type="region of interest" description="Disordered" evidence="1">
    <location>
        <begin position="102"/>
        <end position="153"/>
    </location>
</feature>
<feature type="compositionally biased region" description="Basic residues" evidence="1">
    <location>
        <begin position="123"/>
        <end position="145"/>
    </location>
</feature>
<evidence type="ECO:0000256" key="1">
    <source>
        <dbReference type="SAM" id="MobiDB-lite"/>
    </source>
</evidence>
<proteinExistence type="predicted"/>
<name>A0A812CAI5_ACAPH</name>
<evidence type="ECO:0000259" key="2">
    <source>
        <dbReference type="Pfam" id="PF14214"/>
    </source>
</evidence>
<feature type="compositionally biased region" description="Basic and acidic residues" evidence="1">
    <location>
        <begin position="216"/>
        <end position="226"/>
    </location>
</feature>
<dbReference type="PANTHER" id="PTHR45786:SF74">
    <property type="entry name" value="ATP-DEPENDENT DNA HELICASE"/>
    <property type="match status" value="1"/>
</dbReference>
<dbReference type="EMBL" id="CAHIKZ030001299">
    <property type="protein sequence ID" value="CAE1259096.1"/>
    <property type="molecule type" value="Genomic_DNA"/>
</dbReference>
<protein>
    <recommendedName>
        <fullName evidence="2">Helitron helicase-like domain-containing protein</fullName>
    </recommendedName>
</protein>
<reference evidence="3" key="1">
    <citation type="submission" date="2021-01" db="EMBL/GenBank/DDBJ databases">
        <authorList>
            <person name="Li R."/>
            <person name="Bekaert M."/>
        </authorList>
    </citation>
    <scope>NUCLEOTIDE SEQUENCE</scope>
    <source>
        <strain evidence="3">Farmed</strain>
    </source>
</reference>
<evidence type="ECO:0000313" key="3">
    <source>
        <dbReference type="EMBL" id="CAE1259096.1"/>
    </source>
</evidence>
<sequence>MVPPSADHFTILKTFSPSPGLILDLTRSFCAKTAGLPPNPFQSECRHTVSSFSLSQKPNEQTLHCSSLHSHRRHHVPSPAKGKREQDSIECASLGEKRLTSTSTSALHSSECRGDDRPGSFAKRAKIPWRSNLSRRSKRSSAAKRKREEETEVEASLRLSIQPQRKQYVLSHETLGEHNYCLYCKSVYTYSLKISTEPASKYYYNAADAGATSIRRSQETTAEKTTRNAAKAAATSIRGSQESMAEKIARHAADAAATSAESSAEKRTTRQRDAISTYAAIVVEGPTERLERFQTVNQRRHAQRGLCSPPKQFWFKLAFNYEPVLGLSGRKDLQIGSTSVVCGHRNAEKMAWRVCRFVLFRRGDQHNRRDIIIESRGSGLRRISETHRSYDALQYPLLFPYGDGYHFGILPNGSTLKTVSCRAFYAFLLMLHEVDMAAKMESERLCYIRLNQTKLRCDSYIHLRDALRNDAGPRNIGKMCILPATFTDSPRYRHARTQDVMTYVRNTTDQTYS</sequence>
<evidence type="ECO:0000313" key="4">
    <source>
        <dbReference type="Proteomes" id="UP000597762"/>
    </source>
</evidence>
<gene>
    <name evidence="3" type="ORF">SPHA_31546</name>
</gene>
<feature type="region of interest" description="Disordered" evidence="1">
    <location>
        <begin position="56"/>
        <end position="87"/>
    </location>
</feature>
<dbReference type="OrthoDB" id="6129494at2759"/>
<feature type="region of interest" description="Disordered" evidence="1">
    <location>
        <begin position="216"/>
        <end position="271"/>
    </location>
</feature>
<organism evidence="3 4">
    <name type="scientific">Acanthosepion pharaonis</name>
    <name type="common">Pharaoh cuttlefish</name>
    <name type="synonym">Sepia pharaonis</name>
    <dbReference type="NCBI Taxonomy" id="158019"/>
    <lineage>
        <taxon>Eukaryota</taxon>
        <taxon>Metazoa</taxon>
        <taxon>Spiralia</taxon>
        <taxon>Lophotrochozoa</taxon>
        <taxon>Mollusca</taxon>
        <taxon>Cephalopoda</taxon>
        <taxon>Coleoidea</taxon>
        <taxon>Decapodiformes</taxon>
        <taxon>Sepiida</taxon>
        <taxon>Sepiina</taxon>
        <taxon>Sepiidae</taxon>
        <taxon>Acanthosepion</taxon>
    </lineage>
</organism>
<feature type="domain" description="Helitron helicase-like" evidence="2">
    <location>
        <begin position="423"/>
        <end position="507"/>
    </location>
</feature>
<keyword evidence="4" id="KW-1185">Reference proteome</keyword>
<comment type="caution">
    <text evidence="3">The sequence shown here is derived from an EMBL/GenBank/DDBJ whole genome shotgun (WGS) entry which is preliminary data.</text>
</comment>